<dbReference type="AlphaFoldDB" id="A0A158QKT8"/>
<organism evidence="6">
    <name type="scientific">Haemonchus placei</name>
    <name type="common">Barber's pole worm</name>
    <dbReference type="NCBI Taxonomy" id="6290"/>
    <lineage>
        <taxon>Eukaryota</taxon>
        <taxon>Metazoa</taxon>
        <taxon>Ecdysozoa</taxon>
        <taxon>Nematoda</taxon>
        <taxon>Chromadorea</taxon>
        <taxon>Rhabditida</taxon>
        <taxon>Rhabditina</taxon>
        <taxon>Rhabditomorpha</taxon>
        <taxon>Strongyloidea</taxon>
        <taxon>Trichostrongylidae</taxon>
        <taxon>Haemonchus</taxon>
    </lineage>
</organism>
<dbReference type="InterPro" id="IPR013216">
    <property type="entry name" value="Methyltransf_11"/>
</dbReference>
<evidence type="ECO:0000256" key="2">
    <source>
        <dbReference type="ARBA" id="ARBA00022679"/>
    </source>
</evidence>
<dbReference type="InterPro" id="IPR035994">
    <property type="entry name" value="Nucleoside_phosphorylase_sf"/>
</dbReference>
<dbReference type="PANTHER" id="PTHR47705:SF1">
    <property type="entry name" value="PNP_UDP_1 DOMAIN-CONTAINING PROTEIN"/>
    <property type="match status" value="1"/>
</dbReference>
<dbReference type="WBParaSite" id="HPLM_0000523801-mRNA-1">
    <property type="protein sequence ID" value="HPLM_0000523801-mRNA-1"/>
    <property type="gene ID" value="HPLM_0000523801"/>
</dbReference>
<dbReference type="InterPro" id="IPR055121">
    <property type="entry name" value="HTH_69"/>
</dbReference>
<dbReference type="GO" id="GO:0009116">
    <property type="term" value="P:nucleoside metabolic process"/>
    <property type="evidence" value="ECO:0007669"/>
    <property type="project" value="InterPro"/>
</dbReference>
<keyword evidence="2 4" id="KW-0808">Transferase</keyword>
<name>A0A158QKT8_HAEPC</name>
<dbReference type="Gene3D" id="3.40.50.150">
    <property type="entry name" value="Vaccinia Virus protein VP39"/>
    <property type="match status" value="1"/>
</dbReference>
<proteinExistence type="inferred from homology"/>
<dbReference type="Pfam" id="PF08241">
    <property type="entry name" value="Methyltransf_11"/>
    <property type="match status" value="1"/>
</dbReference>
<accession>A0A158QKT8</accession>
<dbReference type="CDD" id="cd02440">
    <property type="entry name" value="AdoMet_MTases"/>
    <property type="match status" value="1"/>
</dbReference>
<dbReference type="Pfam" id="PF22979">
    <property type="entry name" value="HTH_69"/>
    <property type="match status" value="1"/>
</dbReference>
<keyword evidence="1 4" id="KW-0489">Methyltransferase</keyword>
<dbReference type="PROSITE" id="PS51685">
    <property type="entry name" value="SAM_MT_ERG6_SMT"/>
    <property type="match status" value="1"/>
</dbReference>
<dbReference type="PANTHER" id="PTHR47705">
    <property type="entry name" value="AGAP000321-PA"/>
    <property type="match status" value="1"/>
</dbReference>
<reference evidence="6" key="1">
    <citation type="submission" date="2016-04" db="UniProtKB">
        <authorList>
            <consortium name="WormBaseParasite"/>
        </authorList>
    </citation>
    <scope>IDENTIFICATION</scope>
</reference>
<protein>
    <submittedName>
        <fullName evidence="6">SAM_MT_ERG6_SMT domain-containing protein</fullName>
    </submittedName>
</protein>
<dbReference type="InterPro" id="IPR030384">
    <property type="entry name" value="MeTrfase_SMT"/>
</dbReference>
<feature type="domain" description="SAM-dependent methyltransferase Erg6/SMT-type" evidence="5">
    <location>
        <begin position="737"/>
        <end position="1020"/>
    </location>
</feature>
<evidence type="ECO:0000256" key="3">
    <source>
        <dbReference type="ARBA" id="ARBA00022691"/>
    </source>
</evidence>
<keyword evidence="3 4" id="KW-0949">S-adenosyl-L-methionine</keyword>
<dbReference type="GO" id="GO:0032259">
    <property type="term" value="P:methylation"/>
    <property type="evidence" value="ECO:0007669"/>
    <property type="project" value="UniProtKB-KW"/>
</dbReference>
<dbReference type="SUPFAM" id="SSF53335">
    <property type="entry name" value="S-adenosyl-L-methionine-dependent methyltransferases"/>
    <property type="match status" value="1"/>
</dbReference>
<evidence type="ECO:0000256" key="1">
    <source>
        <dbReference type="ARBA" id="ARBA00022603"/>
    </source>
</evidence>
<dbReference type="SUPFAM" id="SSF53167">
    <property type="entry name" value="Purine and uridine phosphorylases"/>
    <property type="match status" value="1"/>
</dbReference>
<evidence type="ECO:0000256" key="4">
    <source>
        <dbReference type="PROSITE-ProRule" id="PRU01022"/>
    </source>
</evidence>
<sequence length="1021" mass="113223">LHVAGGPHTGIIINKLCKHVPGDCSNHVELSFSVWLSDGNNRKQEKRTLKFTLRNDVELHHGRSVVHNFFKQLMSGFPKDYVSFMMRILKQLQHEFAEIQRIDIEFKLLSEEEQVPIPDAAQYDSGSEVEEVTVGHIQELLEHAFPNGLSVPVMAEALRTTEDEVIHYLGELEALGIVCRVEDEWLRVDTRNVDAVARTVHGMSYISCLLNCFFSGAQDQPTVAIITCLFVEKQAVDALIEERSILHKYKSGGDSNVYSMGRIGHHRVVATKLASIGDSREATTSAGSITTRLLGNFQNIEHVFVVGVGGAVPHFTDAKRHARLGDVVVSASKPDAYIYCHDLIVDRKTDAFSGFAVRRWNPVDHIISRIVEDGSEEVMEKWNEMTTEAVKRLHDAGGDYDFSMPSADTDVLALPVGGGNVVVVPHPNQETRKGPEIHLGPIGALANFKRHFEETEEESVGTFRTKFGEEFELRALDAGFDSVIAAISGSRIDSWTLIRGIADYQHGLSRASKLWQVRFWLNIIGNAVDTVSAGLNYFSLRESSCGCPSCRYAPRRGGKIAASIEDLRICCVLVQFVSFGMIGNSAEVGGSMEKRGKSKIRRTAPCVLKRCPAYSGAGHRPSVEGLNVLFHIIHYSIPCSLVINFINEEVAGAEGLLQNGCGHEKELSEIAHAFQTSRSGTGIAGFELTLLEKDKCFVDVSAPTWLSLFSNEFIEEHDRLFTEAKITGDHLAVTSHYYSVMSKVIDEYFGGNFHFAPPRHEKLSLEEALTDLHRKIGQRLGLAAGMLCVDLGCGIGGVMKDLASTQANLIGITIAANEVEIGNKEFRKLGIDSTCRLMEGDCHDMPLDDGSQDAAYAVYSLKYFPNLDGVMKEVSRILKPGGRFLVYDLIKTEKYDEKNETHIQIVEGLEHACGMPSLHTRAEMVAAAEQFGLIFEEEEDLAVTNENPFHYCFSHSPIFMWLVESHFIRNLVNIAQKLRILPRGFHKFNRIFLSGTVEKIVNGGRLGILSGSNILVFKKKV</sequence>
<dbReference type="GO" id="GO:0008757">
    <property type="term" value="F:S-adenosylmethionine-dependent methyltransferase activity"/>
    <property type="evidence" value="ECO:0007669"/>
    <property type="project" value="InterPro"/>
</dbReference>
<evidence type="ECO:0000259" key="5">
    <source>
        <dbReference type="PROSITE" id="PS51685"/>
    </source>
</evidence>
<dbReference type="Gene3D" id="3.40.50.1580">
    <property type="entry name" value="Nucleoside phosphorylase domain"/>
    <property type="match status" value="1"/>
</dbReference>
<evidence type="ECO:0000313" key="6">
    <source>
        <dbReference type="WBParaSite" id="HPLM_0000523801-mRNA-1"/>
    </source>
</evidence>
<dbReference type="InterPro" id="IPR029063">
    <property type="entry name" value="SAM-dependent_MTases_sf"/>
</dbReference>
<comment type="similarity">
    <text evidence="4">Belongs to the class I-like SAM-binding methyltransferase superfamily. Erg6/SMT family.</text>
</comment>